<accession>A0AAN9QX19</accession>
<gene>
    <name evidence="2" type="ORF">VNO77_09488</name>
</gene>
<protein>
    <submittedName>
        <fullName evidence="2">Uncharacterized protein</fullName>
    </submittedName>
</protein>
<evidence type="ECO:0000313" key="3">
    <source>
        <dbReference type="Proteomes" id="UP001367508"/>
    </source>
</evidence>
<organism evidence="2 3">
    <name type="scientific">Canavalia gladiata</name>
    <name type="common">Sword bean</name>
    <name type="synonym">Dolichos gladiatus</name>
    <dbReference type="NCBI Taxonomy" id="3824"/>
    <lineage>
        <taxon>Eukaryota</taxon>
        <taxon>Viridiplantae</taxon>
        <taxon>Streptophyta</taxon>
        <taxon>Embryophyta</taxon>
        <taxon>Tracheophyta</taxon>
        <taxon>Spermatophyta</taxon>
        <taxon>Magnoliopsida</taxon>
        <taxon>eudicotyledons</taxon>
        <taxon>Gunneridae</taxon>
        <taxon>Pentapetalae</taxon>
        <taxon>rosids</taxon>
        <taxon>fabids</taxon>
        <taxon>Fabales</taxon>
        <taxon>Fabaceae</taxon>
        <taxon>Papilionoideae</taxon>
        <taxon>50 kb inversion clade</taxon>
        <taxon>NPAAA clade</taxon>
        <taxon>indigoferoid/millettioid clade</taxon>
        <taxon>Phaseoleae</taxon>
        <taxon>Canavalia</taxon>
    </lineage>
</organism>
<proteinExistence type="predicted"/>
<sequence length="74" mass="8237">MMAEPNPDKFLECFSENVMELEEKIPPDPNLFPGLFDVKNPWSLQRPNSNEQPEPNGFGSSQAVASVQVLLAGY</sequence>
<feature type="region of interest" description="Disordered" evidence="1">
    <location>
        <begin position="42"/>
        <end position="61"/>
    </location>
</feature>
<reference evidence="2 3" key="1">
    <citation type="submission" date="2024-01" db="EMBL/GenBank/DDBJ databases">
        <title>The genomes of 5 underutilized Papilionoideae crops provide insights into root nodulation and disease resistanc.</title>
        <authorList>
            <person name="Jiang F."/>
        </authorList>
    </citation>
    <scope>NUCLEOTIDE SEQUENCE [LARGE SCALE GENOMIC DNA]</scope>
    <source>
        <strain evidence="2">LVBAO_FW01</strain>
        <tissue evidence="2">Leaves</tissue>
    </source>
</reference>
<evidence type="ECO:0000313" key="2">
    <source>
        <dbReference type="EMBL" id="KAK7350644.1"/>
    </source>
</evidence>
<name>A0AAN9QX19_CANGL</name>
<dbReference type="EMBL" id="JAYMYQ010000002">
    <property type="protein sequence ID" value="KAK7350644.1"/>
    <property type="molecule type" value="Genomic_DNA"/>
</dbReference>
<comment type="caution">
    <text evidence="2">The sequence shown here is derived from an EMBL/GenBank/DDBJ whole genome shotgun (WGS) entry which is preliminary data.</text>
</comment>
<keyword evidence="3" id="KW-1185">Reference proteome</keyword>
<dbReference type="Proteomes" id="UP001367508">
    <property type="component" value="Unassembled WGS sequence"/>
</dbReference>
<dbReference type="AlphaFoldDB" id="A0AAN9QX19"/>
<evidence type="ECO:0000256" key="1">
    <source>
        <dbReference type="SAM" id="MobiDB-lite"/>
    </source>
</evidence>